<dbReference type="RefSeq" id="WP_310292301.1">
    <property type="nucleotide sequence ID" value="NZ_BAAAWO010000001.1"/>
</dbReference>
<dbReference type="InterPro" id="IPR011330">
    <property type="entry name" value="Glyco_hydro/deAcase_b/a-brl"/>
</dbReference>
<organism evidence="5 6">
    <name type="scientific">Paeniglutamicibacter sulfureus</name>
    <dbReference type="NCBI Taxonomy" id="43666"/>
    <lineage>
        <taxon>Bacteria</taxon>
        <taxon>Bacillati</taxon>
        <taxon>Actinomycetota</taxon>
        <taxon>Actinomycetes</taxon>
        <taxon>Micrococcales</taxon>
        <taxon>Micrococcaceae</taxon>
        <taxon>Paeniglutamicibacter</taxon>
    </lineage>
</organism>
<evidence type="ECO:0000256" key="1">
    <source>
        <dbReference type="ARBA" id="ARBA00022723"/>
    </source>
</evidence>
<reference evidence="5 6" key="1">
    <citation type="submission" date="2023-07" db="EMBL/GenBank/DDBJ databases">
        <title>Sequencing the genomes of 1000 actinobacteria strains.</title>
        <authorList>
            <person name="Klenk H.-P."/>
        </authorList>
    </citation>
    <scope>NUCLEOTIDE SEQUENCE [LARGE SCALE GENOMIC DNA]</scope>
    <source>
        <strain evidence="5 6">DSM 20167</strain>
    </source>
</reference>
<evidence type="ECO:0000313" key="5">
    <source>
        <dbReference type="EMBL" id="MDR7359721.1"/>
    </source>
</evidence>
<keyword evidence="6" id="KW-1185">Reference proteome</keyword>
<feature type="domain" description="NodB homology" evidence="4">
    <location>
        <begin position="64"/>
        <end position="236"/>
    </location>
</feature>
<accession>A0ABU2BN55</accession>
<evidence type="ECO:0000256" key="3">
    <source>
        <dbReference type="SAM" id="SignalP"/>
    </source>
</evidence>
<dbReference type="InterPro" id="IPR002509">
    <property type="entry name" value="NODB_dom"/>
</dbReference>
<dbReference type="Proteomes" id="UP001183817">
    <property type="component" value="Unassembled WGS sequence"/>
</dbReference>
<name>A0ABU2BN55_9MICC</name>
<proteinExistence type="predicted"/>
<dbReference type="PANTHER" id="PTHR10587">
    <property type="entry name" value="GLYCOSYL TRANSFERASE-RELATED"/>
    <property type="match status" value="1"/>
</dbReference>
<keyword evidence="3" id="KW-0732">Signal</keyword>
<dbReference type="PROSITE" id="PS51677">
    <property type="entry name" value="NODB"/>
    <property type="match status" value="1"/>
</dbReference>
<keyword evidence="2" id="KW-0378">Hydrolase</keyword>
<evidence type="ECO:0000313" key="6">
    <source>
        <dbReference type="Proteomes" id="UP001183817"/>
    </source>
</evidence>
<dbReference type="Pfam" id="PF01522">
    <property type="entry name" value="Polysacc_deac_1"/>
    <property type="match status" value="1"/>
</dbReference>
<evidence type="ECO:0000259" key="4">
    <source>
        <dbReference type="PROSITE" id="PS51677"/>
    </source>
</evidence>
<sequence length="261" mass="28039">MASMVSRSTLLRFIAVPTLAVPLAGCGVPLSTHWQGYPANSKAESQDAPSATAEPTGPDCAKVKCVALTFDDGPGPHTEALLDILDEHNAKATFFLIGKDVAKHPEIVRDELARGHEIGNHTWSHQDLAKISPAAAQRELQEGREAIEKATGAAPTVMRPPYGTITESLKKAQTVPVALWSDDTLDWKTRDAKKTIKAAQSVKPGSIVLMHDIHKSTIDAMPKILEDLDSQGYHFVTVSDLVGKPNPGVGYKTGQQPPTKD</sequence>
<dbReference type="Gene3D" id="3.20.20.370">
    <property type="entry name" value="Glycoside hydrolase/deacetylase"/>
    <property type="match status" value="1"/>
</dbReference>
<gene>
    <name evidence="5" type="ORF">J2S64_003412</name>
</gene>
<dbReference type="SUPFAM" id="SSF88713">
    <property type="entry name" value="Glycoside hydrolase/deacetylase"/>
    <property type="match status" value="1"/>
</dbReference>
<keyword evidence="1" id="KW-0479">Metal-binding</keyword>
<feature type="chain" id="PRO_5047139985" evidence="3">
    <location>
        <begin position="21"/>
        <end position="261"/>
    </location>
</feature>
<comment type="caution">
    <text evidence="5">The sequence shown here is derived from an EMBL/GenBank/DDBJ whole genome shotgun (WGS) entry which is preliminary data.</text>
</comment>
<feature type="signal peptide" evidence="3">
    <location>
        <begin position="1"/>
        <end position="20"/>
    </location>
</feature>
<dbReference type="InterPro" id="IPR050248">
    <property type="entry name" value="Polysacc_deacetylase_ArnD"/>
</dbReference>
<evidence type="ECO:0000256" key="2">
    <source>
        <dbReference type="ARBA" id="ARBA00022801"/>
    </source>
</evidence>
<dbReference type="EMBL" id="JAVDYI010000001">
    <property type="protein sequence ID" value="MDR7359721.1"/>
    <property type="molecule type" value="Genomic_DNA"/>
</dbReference>
<dbReference type="PANTHER" id="PTHR10587:SF133">
    <property type="entry name" value="CHITIN DEACETYLASE 1-RELATED"/>
    <property type="match status" value="1"/>
</dbReference>
<protein>
    <submittedName>
        <fullName evidence="5">Peptidoglycan/xylan/chitin deacetylase (PgdA/CDA1 family)</fullName>
    </submittedName>
</protein>